<feature type="compositionally biased region" description="Polar residues" evidence="8">
    <location>
        <begin position="1309"/>
        <end position="1323"/>
    </location>
</feature>
<feature type="repeat" description="NHL" evidence="6">
    <location>
        <begin position="1812"/>
        <end position="1852"/>
    </location>
</feature>
<feature type="region of interest" description="Disordered" evidence="8">
    <location>
        <begin position="426"/>
        <end position="713"/>
    </location>
</feature>
<dbReference type="SMART" id="SM00184">
    <property type="entry name" value="RING"/>
    <property type="match status" value="1"/>
</dbReference>
<dbReference type="Gene3D" id="2.120.10.30">
    <property type="entry name" value="TolB, C-terminal domain"/>
    <property type="match status" value="3"/>
</dbReference>
<evidence type="ECO:0000256" key="8">
    <source>
        <dbReference type="SAM" id="MobiDB-lite"/>
    </source>
</evidence>
<feature type="region of interest" description="Disordered" evidence="8">
    <location>
        <begin position="890"/>
        <end position="1075"/>
    </location>
</feature>
<feature type="compositionally biased region" description="Polar residues" evidence="8">
    <location>
        <begin position="1056"/>
        <end position="1071"/>
    </location>
</feature>
<keyword evidence="2" id="KW-0677">Repeat</keyword>
<feature type="region of interest" description="Disordered" evidence="8">
    <location>
        <begin position="294"/>
        <end position="400"/>
    </location>
</feature>
<feature type="compositionally biased region" description="Basic and acidic residues" evidence="8">
    <location>
        <begin position="1514"/>
        <end position="1526"/>
    </location>
</feature>
<feature type="compositionally biased region" description="Low complexity" evidence="8">
    <location>
        <begin position="571"/>
        <end position="581"/>
    </location>
</feature>
<feature type="compositionally biased region" description="Basic residues" evidence="8">
    <location>
        <begin position="1544"/>
        <end position="1553"/>
    </location>
</feature>
<dbReference type="FunFam" id="2.120.10.30:FF:000013">
    <property type="entry name" value="E3 ubiquitin-protein ligase TRIM71"/>
    <property type="match status" value="2"/>
</dbReference>
<feature type="compositionally biased region" description="Acidic residues" evidence="8">
    <location>
        <begin position="1039"/>
        <end position="1049"/>
    </location>
</feature>
<evidence type="ECO:0000256" key="3">
    <source>
        <dbReference type="ARBA" id="ARBA00022771"/>
    </source>
</evidence>
<feature type="compositionally biased region" description="Low complexity" evidence="8">
    <location>
        <begin position="438"/>
        <end position="462"/>
    </location>
</feature>
<keyword evidence="7" id="KW-0175">Coiled coil</keyword>
<dbReference type="Gene3D" id="3.30.40.10">
    <property type="entry name" value="Zinc/RING finger domain, C3HC4 (zinc finger)"/>
    <property type="match status" value="1"/>
</dbReference>
<feature type="region of interest" description="Disordered" evidence="8">
    <location>
        <begin position="1214"/>
        <end position="1249"/>
    </location>
</feature>
<keyword evidence="11" id="KW-1185">Reference proteome</keyword>
<feature type="compositionally biased region" description="Basic and acidic residues" evidence="8">
    <location>
        <begin position="319"/>
        <end position="343"/>
    </location>
</feature>
<feature type="region of interest" description="Disordered" evidence="8">
    <location>
        <begin position="1414"/>
        <end position="1476"/>
    </location>
</feature>
<keyword evidence="3 5" id="KW-0863">Zinc-finger</keyword>
<dbReference type="InterPro" id="IPR001841">
    <property type="entry name" value="Znf_RING"/>
</dbReference>
<feature type="repeat" description="NHL" evidence="6">
    <location>
        <begin position="1762"/>
        <end position="1805"/>
    </location>
</feature>
<dbReference type="SUPFAM" id="SSF101898">
    <property type="entry name" value="NHL repeat"/>
    <property type="match status" value="1"/>
</dbReference>
<feature type="compositionally biased region" description="Polar residues" evidence="8">
    <location>
        <begin position="946"/>
        <end position="955"/>
    </location>
</feature>
<feature type="compositionally biased region" description="Acidic residues" evidence="8">
    <location>
        <begin position="624"/>
        <end position="645"/>
    </location>
</feature>
<feature type="compositionally biased region" description="Low complexity" evidence="8">
    <location>
        <begin position="697"/>
        <end position="713"/>
    </location>
</feature>
<keyword evidence="1" id="KW-0479">Metal-binding</keyword>
<feature type="repeat" description="NHL" evidence="6">
    <location>
        <begin position="1856"/>
        <end position="1899"/>
    </location>
</feature>
<feature type="compositionally biased region" description="Basic and acidic residues" evidence="8">
    <location>
        <begin position="426"/>
        <end position="437"/>
    </location>
</feature>
<evidence type="ECO:0000256" key="5">
    <source>
        <dbReference type="PROSITE-ProRule" id="PRU00175"/>
    </source>
</evidence>
<feature type="compositionally biased region" description="Acidic residues" evidence="8">
    <location>
        <begin position="995"/>
        <end position="1007"/>
    </location>
</feature>
<feature type="compositionally biased region" description="Basic and acidic residues" evidence="8">
    <location>
        <begin position="1600"/>
        <end position="1617"/>
    </location>
</feature>
<gene>
    <name evidence="10" type="ORF">KQX54_013699</name>
</gene>
<dbReference type="InterPro" id="IPR001258">
    <property type="entry name" value="NHL_repeat"/>
</dbReference>
<evidence type="ECO:0000256" key="7">
    <source>
        <dbReference type="SAM" id="Coils"/>
    </source>
</evidence>
<feature type="compositionally biased region" description="Basic and acidic residues" evidence="8">
    <location>
        <begin position="677"/>
        <end position="688"/>
    </location>
</feature>
<feature type="compositionally biased region" description="Basic residues" evidence="8">
    <location>
        <begin position="357"/>
        <end position="366"/>
    </location>
</feature>
<dbReference type="GO" id="GO:0043161">
    <property type="term" value="P:proteasome-mediated ubiquitin-dependent protein catabolic process"/>
    <property type="evidence" value="ECO:0007669"/>
    <property type="project" value="TreeGrafter"/>
</dbReference>
<reference evidence="10 11" key="1">
    <citation type="journal article" date="2021" name="J. Hered.">
        <title>A chromosome-level genome assembly of the parasitoid wasp, Cotesia glomerata (Hymenoptera: Braconidae).</title>
        <authorList>
            <person name="Pinto B.J."/>
            <person name="Weis J.J."/>
            <person name="Gamble T."/>
            <person name="Ode P.J."/>
            <person name="Paul R."/>
            <person name="Zaspel J.M."/>
        </authorList>
    </citation>
    <scope>NUCLEOTIDE SEQUENCE [LARGE SCALE GENOMIC DNA]</scope>
    <source>
        <strain evidence="10">CgM1</strain>
    </source>
</reference>
<feature type="domain" description="RING-type" evidence="9">
    <location>
        <begin position="10"/>
        <end position="52"/>
    </location>
</feature>
<evidence type="ECO:0000256" key="2">
    <source>
        <dbReference type="ARBA" id="ARBA00022737"/>
    </source>
</evidence>
<feature type="compositionally biased region" description="Low complexity" evidence="8">
    <location>
        <begin position="1642"/>
        <end position="1666"/>
    </location>
</feature>
<evidence type="ECO:0000256" key="6">
    <source>
        <dbReference type="PROSITE-ProRule" id="PRU00504"/>
    </source>
</evidence>
<dbReference type="CDD" id="cd16524">
    <property type="entry name" value="RING-HC_NHL-1-like"/>
    <property type="match status" value="1"/>
</dbReference>
<feature type="region of interest" description="Disordered" evidence="8">
    <location>
        <begin position="1288"/>
        <end position="1323"/>
    </location>
</feature>
<evidence type="ECO:0000313" key="10">
    <source>
        <dbReference type="EMBL" id="KAH0552642.1"/>
    </source>
</evidence>
<dbReference type="SUPFAM" id="SSF57850">
    <property type="entry name" value="RING/U-box"/>
    <property type="match status" value="1"/>
</dbReference>
<organism evidence="10 11">
    <name type="scientific">Cotesia glomerata</name>
    <name type="common">Lepidopteran parasitic wasp</name>
    <name type="synonym">Apanteles glomeratus</name>
    <dbReference type="NCBI Taxonomy" id="32391"/>
    <lineage>
        <taxon>Eukaryota</taxon>
        <taxon>Metazoa</taxon>
        <taxon>Ecdysozoa</taxon>
        <taxon>Arthropoda</taxon>
        <taxon>Hexapoda</taxon>
        <taxon>Insecta</taxon>
        <taxon>Pterygota</taxon>
        <taxon>Neoptera</taxon>
        <taxon>Endopterygota</taxon>
        <taxon>Hymenoptera</taxon>
        <taxon>Apocrita</taxon>
        <taxon>Ichneumonoidea</taxon>
        <taxon>Braconidae</taxon>
        <taxon>Microgastrinae</taxon>
        <taxon>Cotesia</taxon>
    </lineage>
</organism>
<dbReference type="PROSITE" id="PS51125">
    <property type="entry name" value="NHL"/>
    <property type="match status" value="6"/>
</dbReference>
<dbReference type="CDD" id="cd14954">
    <property type="entry name" value="NHL_TRIM71_like"/>
    <property type="match status" value="1"/>
</dbReference>
<feature type="compositionally biased region" description="Polar residues" evidence="8">
    <location>
        <begin position="1682"/>
        <end position="1691"/>
    </location>
</feature>
<accession>A0AAV7IMY6</accession>
<feature type="repeat" description="NHL" evidence="6">
    <location>
        <begin position="1715"/>
        <end position="1758"/>
    </location>
</feature>
<dbReference type="FunFam" id="2.120.10.30:FF:000037">
    <property type="entry name" value="Uncharacterized protein, isoform E"/>
    <property type="match status" value="1"/>
</dbReference>
<feature type="region of interest" description="Disordered" evidence="8">
    <location>
        <begin position="1506"/>
        <end position="1619"/>
    </location>
</feature>
<evidence type="ECO:0000259" key="9">
    <source>
        <dbReference type="PROSITE" id="PS50089"/>
    </source>
</evidence>
<keyword evidence="4" id="KW-0862">Zinc</keyword>
<dbReference type="GO" id="GO:0061630">
    <property type="term" value="F:ubiquitin protein ligase activity"/>
    <property type="evidence" value="ECO:0007669"/>
    <property type="project" value="TreeGrafter"/>
</dbReference>
<dbReference type="InterPro" id="IPR011042">
    <property type="entry name" value="6-blade_b-propeller_TolB-like"/>
</dbReference>
<feature type="compositionally biased region" description="Basic and acidic residues" evidence="8">
    <location>
        <begin position="505"/>
        <end position="514"/>
    </location>
</feature>
<feature type="compositionally biased region" description="Low complexity" evidence="8">
    <location>
        <begin position="1452"/>
        <end position="1463"/>
    </location>
</feature>
<dbReference type="GO" id="GO:0008270">
    <property type="term" value="F:zinc ion binding"/>
    <property type="evidence" value="ECO:0007669"/>
    <property type="project" value="UniProtKB-KW"/>
</dbReference>
<name>A0AAV7IMY6_COTGL</name>
<dbReference type="Pfam" id="PF00097">
    <property type="entry name" value="zf-C3HC4"/>
    <property type="match status" value="1"/>
</dbReference>
<dbReference type="GO" id="GO:0000209">
    <property type="term" value="P:protein polyubiquitination"/>
    <property type="evidence" value="ECO:0007669"/>
    <property type="project" value="TreeGrafter"/>
</dbReference>
<feature type="coiled-coil region" evidence="7">
    <location>
        <begin position="201"/>
        <end position="228"/>
    </location>
</feature>
<feature type="repeat" description="NHL" evidence="6">
    <location>
        <begin position="1903"/>
        <end position="1946"/>
    </location>
</feature>
<sequence>MEQFEQLLTCAICLDRYRNPKLLPCQHSFCMEPCMDGLVDYVRRQVKCPECRAEHRIPYQGVQAFPTNVTLQRFLELHIEITGELPDPTSGQTMERCGVCSEKSYCSLCVHCDKKCCPECKDAHMDILRREITRINSQIRRGLHRLQDALALVEKNTLSLQTNCASVTEEVDEIYRRLSKALKDRTEHLRNEIDRYSGTELRLLIQLKENLELEIANIQSNCDLAEAHINENVSWDDAELLDTKELFLRTVEFIRNYEYELGDYGRRVRFVMAHEPNQLVLHVAGYGELNIKPETGSTGHLGTTGGLAPPGGSPGLMRSKSDHRLASQYRQEEERLSRNRYVPDYEYDTPDYEAPRNKSRYRSRFMRQRDGEESDGDTRSSVRFSSSAEQAPREKVLYTEDAARGPISGIFRLTDSPRVMKKLQECERASKRKKDDPAVVTPIAAAPTQTQPPKTTQVQPKKSPAPAKQSSEDDEISRIKKQNKANPQAEAVEERPPATPTPVAREPETEDRRPVTRRTSSEPHTPGVRSASSDSSTGSESSAGSGIRSTGATFTTEEMKQKYLSRAPPQTTNTNSLSSTNPIRESASATTAPSPRPFQSRFLGNRATPPAPSPAPVPEKKKEEEDDDDTSSSSEETETETEESETDTRTSSAPATSERREVAMAKTDIGPLLARSAEARRGSKEESPSTRYSSPRGSPALSASSPTGTSSPSGYTSRFVAIAHDNHDLSSNSVNTLDDNVVHYSGVNRKNSDHALLLMGDSVNNESASNNINNNNNNNNNCISFTGEKILASNEHYSSVPSIVITPDDSKLISVNHPDLTVSVEENVNINNGTDNNNIKLDLIPSENNQSDSASNQPEALTIGSYELGKMVAQDEGNWTLGSIKEEDYDEVQGGSKAVEVSSDEIDSEEESEIRDVKTGSHESYQETNDDQKELRGRNIKAGSHELNSGTVNDQENSERKNVKADFHELTNEINEHEDDDELSNVKPGSSELNSETDDQEESDDETSNIKAGSHEFNGKSLNDQEEFEKRNVVGFNELNDEIDSLDETDDHRSNSKAGSYEFNSRPVNDQENSERRNIKANFNEFNSGIVNDQKESNRKNIEARFHELERGTFDDREGSKINNEADSNELNSRTFNDQEENQRKNVKAHEFNKEPVNVEDESKRRHFKAGFHELNNKIDNQVNVFRYSDEFNGESTSNEKIVNNGISDRLEEKKKLNGKNYSNELDGPNNKNEDNVSNGRILENGQSRKMSLEIETEVSDGILTDTEDLGEILSSVIKSAKKMEQEYSLKHNPKDDDSESESEDLRTFSKSNDSASEMSASFSTNVSDRIDDIFNRNSISEDLFDEQGWIVAEEELHPPSLKSPSLNSNSSKTDFFTDLNLDANYFKDGDFWGTNDEKSEVKPENGWLENDLEQTSSTSVPPQDGAAGEDPDGAVGKGDTHYGESTVDIANENNTNNNNNNDNDNDDNGRRSDNRNIPMQMVTTVFCVSVLCYGVLTNLFLNKSRSQAAVTAPREREREREREPEPEVEPLSPRSRYAALKERRQRVARSRSSHNFGNDDIDLDEDPPSPTTQSPNAYLAAKYGAGSELARSRSTHALKSREPSPERERPGAEKDGAALSSWARYLKNKYGNRSTKDKEPTSTSAIPSSSTSAASRRLSLGLPLRHAGQTSFESSDDDQKNPSGSPTSPTAAHGIPAVAGSSTRNQYLLKRKQLLKFGMRGSGAGCFTWPRGLAVGPDNSIVVADSSNHRVQVFDGNGNFVKEFGTYGSGEGEFDCLAGVAVNRIGQFIIADRYNHRIQVLDPSGRFLRAFGSQGTGDGRFNYPWGITTDALGFIYVCDKENHRVQVFQSDGTFVGKFGSCGSGRGQLEHPHYIAVSNTNRVIVSDSNNHRIQIFDVGGRVLTAFGSEGSDDGQFKFPRGVAVDDQGYIIVADSGNNRIQIFTPDGLFLRAFGNWGSGDAEFKGLEGVAVTSVGNIVVCDRENHRVQIF</sequence>
<evidence type="ECO:0000256" key="4">
    <source>
        <dbReference type="ARBA" id="ARBA00022833"/>
    </source>
</evidence>
<dbReference type="PROSITE" id="PS50089">
    <property type="entry name" value="ZF_RING_2"/>
    <property type="match status" value="1"/>
</dbReference>
<dbReference type="Pfam" id="PF01436">
    <property type="entry name" value="NHL"/>
    <property type="match status" value="6"/>
</dbReference>
<feature type="compositionally biased region" description="Basic and acidic residues" evidence="8">
    <location>
        <begin position="914"/>
        <end position="937"/>
    </location>
</feature>
<feature type="compositionally biased region" description="Basic and acidic residues" evidence="8">
    <location>
        <begin position="367"/>
        <end position="380"/>
    </location>
</feature>
<feature type="repeat" description="NHL" evidence="6">
    <location>
        <begin position="1953"/>
        <end position="1990"/>
    </location>
</feature>
<feature type="compositionally biased region" description="Basic and acidic residues" evidence="8">
    <location>
        <begin position="391"/>
        <end position="400"/>
    </location>
</feature>
<protein>
    <recommendedName>
        <fullName evidence="9">RING-type domain-containing protein</fullName>
    </recommendedName>
</protein>
<dbReference type="Proteomes" id="UP000826195">
    <property type="component" value="Unassembled WGS sequence"/>
</dbReference>
<feature type="compositionally biased region" description="Low complexity" evidence="8">
    <location>
        <begin position="530"/>
        <end position="546"/>
    </location>
</feature>
<dbReference type="InterPro" id="IPR050952">
    <property type="entry name" value="TRIM-NHL_E3_ligases"/>
</dbReference>
<dbReference type="InterPro" id="IPR013083">
    <property type="entry name" value="Znf_RING/FYVE/PHD"/>
</dbReference>
<dbReference type="PANTHER" id="PTHR24104">
    <property type="entry name" value="E3 UBIQUITIN-PROTEIN LIGASE NHLRC1-RELATED"/>
    <property type="match status" value="1"/>
</dbReference>
<feature type="compositionally biased region" description="Acidic residues" evidence="8">
    <location>
        <begin position="902"/>
        <end position="913"/>
    </location>
</feature>
<evidence type="ECO:0000313" key="11">
    <source>
        <dbReference type="Proteomes" id="UP000826195"/>
    </source>
</evidence>
<dbReference type="FunFam" id="3.30.40.10:FF:000185">
    <property type="entry name" value="RING finger protein nhl-1"/>
    <property type="match status" value="1"/>
</dbReference>
<dbReference type="EMBL" id="JAHXZJ010001492">
    <property type="protein sequence ID" value="KAH0552642.1"/>
    <property type="molecule type" value="Genomic_DNA"/>
</dbReference>
<dbReference type="PANTHER" id="PTHR24104:SF47">
    <property type="entry name" value="E3 UBIQUITIN-PROTEIN LIGASE NHLRC1"/>
    <property type="match status" value="1"/>
</dbReference>
<dbReference type="GO" id="GO:0005634">
    <property type="term" value="C:nucleus"/>
    <property type="evidence" value="ECO:0007669"/>
    <property type="project" value="UniProtKB-ARBA"/>
</dbReference>
<feature type="compositionally biased region" description="Polar residues" evidence="8">
    <location>
        <begin position="547"/>
        <end position="556"/>
    </location>
</feature>
<proteinExistence type="predicted"/>
<evidence type="ECO:0000256" key="1">
    <source>
        <dbReference type="ARBA" id="ARBA00022723"/>
    </source>
</evidence>
<comment type="caution">
    <text evidence="10">The sequence shown here is derived from an EMBL/GenBank/DDBJ whole genome shotgun (WGS) entry which is preliminary data.</text>
</comment>
<dbReference type="InterPro" id="IPR018957">
    <property type="entry name" value="Znf_C3HC4_RING-type"/>
</dbReference>
<feature type="region of interest" description="Disordered" evidence="8">
    <location>
        <begin position="1631"/>
        <end position="1698"/>
    </location>
</feature>
<feature type="compositionally biased region" description="Basic and acidic residues" evidence="8">
    <location>
        <begin position="957"/>
        <end position="975"/>
    </location>
</feature>